<feature type="domain" description="STAS" evidence="3">
    <location>
        <begin position="13"/>
        <end position="99"/>
    </location>
</feature>
<keyword evidence="5" id="KW-1185">Reference proteome</keyword>
<accession>A0LFG9</accession>
<dbReference type="RefSeq" id="WP_011697344.1">
    <property type="nucleotide sequence ID" value="NC_008554.1"/>
</dbReference>
<dbReference type="EMBL" id="CP000478">
    <property type="protein sequence ID" value="ABK16171.1"/>
    <property type="molecule type" value="Genomic_DNA"/>
</dbReference>
<name>A0LFG9_SYNFM</name>
<dbReference type="PANTHER" id="PTHR35849:SF2">
    <property type="entry name" value="BLR2341 PROTEIN"/>
    <property type="match status" value="1"/>
</dbReference>
<dbReference type="eggNOG" id="COG1366">
    <property type="taxonomic scope" value="Bacteria"/>
</dbReference>
<dbReference type="CDD" id="cd07043">
    <property type="entry name" value="STAS_anti-anti-sigma_factors"/>
    <property type="match status" value="1"/>
</dbReference>
<evidence type="ECO:0000313" key="4">
    <source>
        <dbReference type="EMBL" id="ABK16171.1"/>
    </source>
</evidence>
<dbReference type="Gene3D" id="3.30.750.24">
    <property type="entry name" value="STAS domain"/>
    <property type="match status" value="1"/>
</dbReference>
<dbReference type="InterPro" id="IPR003658">
    <property type="entry name" value="Anti-sigma_ant"/>
</dbReference>
<dbReference type="InterPro" id="IPR036513">
    <property type="entry name" value="STAS_dom_sf"/>
</dbReference>
<proteinExistence type="inferred from homology"/>
<dbReference type="KEGG" id="sfu:Sfum_0471"/>
<dbReference type="InParanoid" id="A0LFG9"/>
<dbReference type="Proteomes" id="UP000001784">
    <property type="component" value="Chromosome"/>
</dbReference>
<dbReference type="PROSITE" id="PS50801">
    <property type="entry name" value="STAS"/>
    <property type="match status" value="1"/>
</dbReference>
<dbReference type="AlphaFoldDB" id="A0LFG9"/>
<gene>
    <name evidence="4" type="ordered locus">Sfum_0471</name>
</gene>
<dbReference type="HOGENOM" id="CLU_2048568_0_0_7"/>
<dbReference type="NCBIfam" id="TIGR00377">
    <property type="entry name" value="ant_ant_sig"/>
    <property type="match status" value="1"/>
</dbReference>
<dbReference type="InterPro" id="IPR058548">
    <property type="entry name" value="MlaB-like_STAS"/>
</dbReference>
<reference evidence="4 5" key="1">
    <citation type="submission" date="2006-10" db="EMBL/GenBank/DDBJ databases">
        <title>Complete sequence of Syntrophobacter fumaroxidans MPOB.</title>
        <authorList>
            <consortium name="US DOE Joint Genome Institute"/>
            <person name="Copeland A."/>
            <person name="Lucas S."/>
            <person name="Lapidus A."/>
            <person name="Barry K."/>
            <person name="Detter J.C."/>
            <person name="Glavina del Rio T."/>
            <person name="Hammon N."/>
            <person name="Israni S."/>
            <person name="Pitluck S."/>
            <person name="Goltsman E.G."/>
            <person name="Martinez M."/>
            <person name="Schmutz J."/>
            <person name="Larimer F."/>
            <person name="Land M."/>
            <person name="Hauser L."/>
            <person name="Kyrpides N."/>
            <person name="Kim E."/>
            <person name="Boone D.R."/>
            <person name="Brockman F."/>
            <person name="Culley D."/>
            <person name="Ferry J."/>
            <person name="Gunsalus R."/>
            <person name="McInerney M.J."/>
            <person name="Morrison M."/>
            <person name="Plugge C."/>
            <person name="Rohlin L."/>
            <person name="Scholten J."/>
            <person name="Sieber J."/>
            <person name="Stams A.J.M."/>
            <person name="Worm P."/>
            <person name="Henstra A.M."/>
            <person name="Richardson P."/>
        </authorList>
    </citation>
    <scope>NUCLEOTIDE SEQUENCE [LARGE SCALE GENOMIC DNA]</scope>
    <source>
        <strain evidence="5">DSM 10017 / MPOB</strain>
    </source>
</reference>
<dbReference type="GO" id="GO:0043856">
    <property type="term" value="F:anti-sigma factor antagonist activity"/>
    <property type="evidence" value="ECO:0007669"/>
    <property type="project" value="InterPro"/>
</dbReference>
<dbReference type="STRING" id="335543.Sfum_0471"/>
<comment type="similarity">
    <text evidence="1 2">Belongs to the anti-sigma-factor antagonist family.</text>
</comment>
<protein>
    <recommendedName>
        <fullName evidence="2">Anti-sigma factor antagonist</fullName>
    </recommendedName>
</protein>
<sequence>MSLEVYWEEHRPVVELGGVLDRESVPGIRKVLLRLVKAKGIKDLRIDLAEVERMDTSGVAMLVEVLRVLSARKGKVHLTNPSEPATRMIRLARLNGVFEQGASGPLAASGAGPQRRDSRG</sequence>
<dbReference type="SUPFAM" id="SSF52091">
    <property type="entry name" value="SpoIIaa-like"/>
    <property type="match status" value="1"/>
</dbReference>
<evidence type="ECO:0000259" key="3">
    <source>
        <dbReference type="PROSITE" id="PS50801"/>
    </source>
</evidence>
<evidence type="ECO:0000256" key="2">
    <source>
        <dbReference type="RuleBase" id="RU003749"/>
    </source>
</evidence>
<dbReference type="Pfam" id="PF13466">
    <property type="entry name" value="STAS_2"/>
    <property type="match status" value="1"/>
</dbReference>
<evidence type="ECO:0000313" key="5">
    <source>
        <dbReference type="Proteomes" id="UP000001784"/>
    </source>
</evidence>
<evidence type="ECO:0000256" key="1">
    <source>
        <dbReference type="ARBA" id="ARBA00009013"/>
    </source>
</evidence>
<organism evidence="4 5">
    <name type="scientific">Syntrophobacter fumaroxidans (strain DSM 10017 / MPOB)</name>
    <dbReference type="NCBI Taxonomy" id="335543"/>
    <lineage>
        <taxon>Bacteria</taxon>
        <taxon>Pseudomonadati</taxon>
        <taxon>Thermodesulfobacteriota</taxon>
        <taxon>Syntrophobacteria</taxon>
        <taxon>Syntrophobacterales</taxon>
        <taxon>Syntrophobacteraceae</taxon>
        <taxon>Syntrophobacter</taxon>
    </lineage>
</organism>
<dbReference type="InterPro" id="IPR002645">
    <property type="entry name" value="STAS_dom"/>
</dbReference>
<dbReference type="InterPro" id="IPR052746">
    <property type="entry name" value="MlaB_ABC_Transporter"/>
</dbReference>
<dbReference type="PANTHER" id="PTHR35849">
    <property type="entry name" value="BLR2341 PROTEIN"/>
    <property type="match status" value="1"/>
</dbReference>